<keyword evidence="2" id="KW-1185">Reference proteome</keyword>
<sequence length="574" mass="62379">MSNLTGGDDGSFSSGNTGEEVHQEKQQPSNFKTSSSSVSAVATNSNGSSSTQQQTNKKKRNLPGNPDPTAEVIALSPTTLMATNRFVCEICNKGFQRDQNLQLHRRGHNLPWKLRQRTTTEIRKRVYICPEPSCVHHNPARALGDLTGIKKHYSRKHGEKKWKCDKCSKKYAVQSDWKAHQKTCGTREYKCDCGTIFSRRDSFITHRAFCDALAEENNKVNQNLINNNMAPPNSSQAQMMSPEFISTMPMHMPMPSLSSEFNTLLPTMPFKSPMNNNNMGIGMFSTSSGTLFGSPKTIPNSSSSSSSGLQLSSNGPSNFNYLQEGKNGNNQISGGGGGGGATAQMSATALLQKAAQMGATASNNNTIINSPMMQQKSFMVGPNQISVPSGSLPRHHHDGYEAFQHQHQQAQSAPPHPHEQQTDLAGGINQIFQKNSHEINQLFESGSGNSSAMNDLGMFGGILMGSTAEQFNENDHIGLMPPAAGRGSMNRIGSPAVVGGGNSRIHGSGGDVMTVDFLGIGGGSIRPQNLHEQQQQRMEMEVMSQHRMQVMNPFHQQLSHGIGEPPIEKPLWDV</sequence>
<comment type="caution">
    <text evidence="1">The sequence shown here is derived from an EMBL/GenBank/DDBJ whole genome shotgun (WGS) entry which is preliminary data.</text>
</comment>
<protein>
    <submittedName>
        <fullName evidence="1">Uncharacterized protein</fullName>
    </submittedName>
</protein>
<evidence type="ECO:0000313" key="1">
    <source>
        <dbReference type="EMBL" id="KAI5680410.1"/>
    </source>
</evidence>
<evidence type="ECO:0000313" key="2">
    <source>
        <dbReference type="Proteomes" id="UP001060085"/>
    </source>
</evidence>
<dbReference type="EMBL" id="CM044701">
    <property type="protein sequence ID" value="KAI5680410.1"/>
    <property type="molecule type" value="Genomic_DNA"/>
</dbReference>
<name>A0ACC0C698_CATRO</name>
<organism evidence="1 2">
    <name type="scientific">Catharanthus roseus</name>
    <name type="common">Madagascar periwinkle</name>
    <name type="synonym">Vinca rosea</name>
    <dbReference type="NCBI Taxonomy" id="4058"/>
    <lineage>
        <taxon>Eukaryota</taxon>
        <taxon>Viridiplantae</taxon>
        <taxon>Streptophyta</taxon>
        <taxon>Embryophyta</taxon>
        <taxon>Tracheophyta</taxon>
        <taxon>Spermatophyta</taxon>
        <taxon>Magnoliopsida</taxon>
        <taxon>eudicotyledons</taxon>
        <taxon>Gunneridae</taxon>
        <taxon>Pentapetalae</taxon>
        <taxon>asterids</taxon>
        <taxon>lamiids</taxon>
        <taxon>Gentianales</taxon>
        <taxon>Apocynaceae</taxon>
        <taxon>Rauvolfioideae</taxon>
        <taxon>Vinceae</taxon>
        <taxon>Catharanthinae</taxon>
        <taxon>Catharanthus</taxon>
    </lineage>
</organism>
<accession>A0ACC0C698</accession>
<proteinExistence type="predicted"/>
<reference evidence="2" key="1">
    <citation type="journal article" date="2023" name="Nat. Plants">
        <title>Single-cell RNA sequencing provides a high-resolution roadmap for understanding the multicellular compartmentation of specialized metabolism.</title>
        <authorList>
            <person name="Sun S."/>
            <person name="Shen X."/>
            <person name="Li Y."/>
            <person name="Li Y."/>
            <person name="Wang S."/>
            <person name="Li R."/>
            <person name="Zhang H."/>
            <person name="Shen G."/>
            <person name="Guo B."/>
            <person name="Wei J."/>
            <person name="Xu J."/>
            <person name="St-Pierre B."/>
            <person name="Chen S."/>
            <person name="Sun C."/>
        </authorList>
    </citation>
    <scope>NUCLEOTIDE SEQUENCE [LARGE SCALE GENOMIC DNA]</scope>
</reference>
<dbReference type="Proteomes" id="UP001060085">
    <property type="component" value="Linkage Group LG01"/>
</dbReference>
<gene>
    <name evidence="1" type="ORF">M9H77_01637</name>
</gene>